<dbReference type="AlphaFoldDB" id="A0A9P4XSX3"/>
<feature type="transmembrane region" description="Helical" evidence="1">
    <location>
        <begin position="132"/>
        <end position="152"/>
    </location>
</feature>
<keyword evidence="1" id="KW-1133">Transmembrane helix</keyword>
<accession>A0A9P4XSX3</accession>
<protein>
    <submittedName>
        <fullName evidence="2">Uncharacterized protein</fullName>
    </submittedName>
</protein>
<reference evidence="2" key="1">
    <citation type="journal article" date="2020" name="Phytopathology">
        <title>Genome sequence of the chestnut blight fungus Cryphonectria parasitica EP155: A fundamental resource for an archetypical invasive plant pathogen.</title>
        <authorList>
            <person name="Crouch J.A."/>
            <person name="Dawe A."/>
            <person name="Aerts A."/>
            <person name="Barry K."/>
            <person name="Churchill A.C.L."/>
            <person name="Grimwood J."/>
            <person name="Hillman B."/>
            <person name="Milgroom M.G."/>
            <person name="Pangilinan J."/>
            <person name="Smith M."/>
            <person name="Salamov A."/>
            <person name="Schmutz J."/>
            <person name="Yadav J."/>
            <person name="Grigoriev I.V."/>
            <person name="Nuss D."/>
        </authorList>
    </citation>
    <scope>NUCLEOTIDE SEQUENCE</scope>
    <source>
        <strain evidence="2">EP155</strain>
    </source>
</reference>
<feature type="transmembrane region" description="Helical" evidence="1">
    <location>
        <begin position="88"/>
        <end position="112"/>
    </location>
</feature>
<dbReference type="OrthoDB" id="3009728at2759"/>
<dbReference type="GeneID" id="63838110"/>
<sequence>MTASDGDNNVLVHPLMQCVLNAMGEYNNLEMAAASVALGLLPTIQQSLGSTTVGGRRYTVSTGAAGGGVSVVAGASEVRVVLNLRRSLWPLVSLVEYAIISCAVANVGHLAYQLSVHAVLVWSPTSLIPVPLWTFLGVVIHMAGMLAMVLLIRQQQKHSARGGGRHHPEARATSFYKTFGVTEFVPCAMQEIGPITAALGLLFYLVTWLLELGTTGHVLFGTLMLSSLLFYSVDDAAVIIARQAVNKEKDRDHETNI</sequence>
<evidence type="ECO:0000256" key="1">
    <source>
        <dbReference type="SAM" id="Phobius"/>
    </source>
</evidence>
<keyword evidence="1" id="KW-0812">Transmembrane</keyword>
<organism evidence="2 3">
    <name type="scientific">Cryphonectria parasitica (strain ATCC 38755 / EP155)</name>
    <dbReference type="NCBI Taxonomy" id="660469"/>
    <lineage>
        <taxon>Eukaryota</taxon>
        <taxon>Fungi</taxon>
        <taxon>Dikarya</taxon>
        <taxon>Ascomycota</taxon>
        <taxon>Pezizomycotina</taxon>
        <taxon>Sordariomycetes</taxon>
        <taxon>Sordariomycetidae</taxon>
        <taxon>Diaporthales</taxon>
        <taxon>Cryphonectriaceae</taxon>
        <taxon>Cryphonectria-Endothia species complex</taxon>
        <taxon>Cryphonectria</taxon>
    </lineage>
</organism>
<comment type="caution">
    <text evidence="2">The sequence shown here is derived from an EMBL/GenBank/DDBJ whole genome shotgun (WGS) entry which is preliminary data.</text>
</comment>
<name>A0A9P4XSX3_CRYP1</name>
<keyword evidence="1" id="KW-0472">Membrane</keyword>
<evidence type="ECO:0000313" key="3">
    <source>
        <dbReference type="Proteomes" id="UP000803844"/>
    </source>
</evidence>
<keyword evidence="3" id="KW-1185">Reference proteome</keyword>
<evidence type="ECO:0000313" key="2">
    <source>
        <dbReference type="EMBL" id="KAF3760212.1"/>
    </source>
</evidence>
<dbReference type="EMBL" id="MU032353">
    <property type="protein sequence ID" value="KAF3760212.1"/>
    <property type="molecule type" value="Genomic_DNA"/>
</dbReference>
<dbReference type="Proteomes" id="UP000803844">
    <property type="component" value="Unassembled WGS sequence"/>
</dbReference>
<feature type="transmembrane region" description="Helical" evidence="1">
    <location>
        <begin position="192"/>
        <end position="210"/>
    </location>
</feature>
<feature type="transmembrane region" description="Helical" evidence="1">
    <location>
        <begin position="216"/>
        <end position="241"/>
    </location>
</feature>
<dbReference type="RefSeq" id="XP_040771191.1">
    <property type="nucleotide sequence ID" value="XM_040920981.1"/>
</dbReference>
<gene>
    <name evidence="2" type="ORF">M406DRAFT_334888</name>
</gene>
<proteinExistence type="predicted"/>